<dbReference type="EMBL" id="JBHFFA010000002">
    <property type="protein sequence ID" value="KAL2641465.1"/>
    <property type="molecule type" value="Genomic_DNA"/>
</dbReference>
<name>A0ABD1Z1T9_9MARC</name>
<proteinExistence type="predicted"/>
<dbReference type="AlphaFoldDB" id="A0ABD1Z1T9"/>
<organism evidence="1 2">
    <name type="scientific">Riccia fluitans</name>
    <dbReference type="NCBI Taxonomy" id="41844"/>
    <lineage>
        <taxon>Eukaryota</taxon>
        <taxon>Viridiplantae</taxon>
        <taxon>Streptophyta</taxon>
        <taxon>Embryophyta</taxon>
        <taxon>Marchantiophyta</taxon>
        <taxon>Marchantiopsida</taxon>
        <taxon>Marchantiidae</taxon>
        <taxon>Marchantiales</taxon>
        <taxon>Ricciaceae</taxon>
        <taxon>Riccia</taxon>
    </lineage>
</organism>
<gene>
    <name evidence="1" type="ORF">R1flu_009052</name>
</gene>
<protein>
    <submittedName>
        <fullName evidence="1">Uncharacterized protein</fullName>
    </submittedName>
</protein>
<reference evidence="1 2" key="1">
    <citation type="submission" date="2024-09" db="EMBL/GenBank/DDBJ databases">
        <title>Chromosome-scale assembly of Riccia fluitans.</title>
        <authorList>
            <person name="Paukszto L."/>
            <person name="Sawicki J."/>
            <person name="Karawczyk K."/>
            <person name="Piernik-Szablinska J."/>
            <person name="Szczecinska M."/>
            <person name="Mazdziarz M."/>
        </authorList>
    </citation>
    <scope>NUCLEOTIDE SEQUENCE [LARGE SCALE GENOMIC DNA]</scope>
    <source>
        <strain evidence="1">Rf_01</strain>
        <tissue evidence="1">Aerial parts of the thallus</tissue>
    </source>
</reference>
<evidence type="ECO:0000313" key="2">
    <source>
        <dbReference type="Proteomes" id="UP001605036"/>
    </source>
</evidence>
<sequence length="77" mass="8888">MRRKFKEPKEEVPSTFCEGEVSGSKPLDQKITIDYDEWGICLESLRRETSKLFEAFHMEVGSVTAEAVAWNMKEIFA</sequence>
<evidence type="ECO:0000313" key="1">
    <source>
        <dbReference type="EMBL" id="KAL2641465.1"/>
    </source>
</evidence>
<comment type="caution">
    <text evidence="1">The sequence shown here is derived from an EMBL/GenBank/DDBJ whole genome shotgun (WGS) entry which is preliminary data.</text>
</comment>
<dbReference type="Proteomes" id="UP001605036">
    <property type="component" value="Unassembled WGS sequence"/>
</dbReference>
<keyword evidence="2" id="KW-1185">Reference proteome</keyword>
<accession>A0ABD1Z1T9</accession>